<evidence type="ECO:0000313" key="6">
    <source>
        <dbReference type="Proteomes" id="UP000619260"/>
    </source>
</evidence>
<dbReference type="InterPro" id="IPR017853">
    <property type="entry name" value="GH"/>
</dbReference>
<dbReference type="Pfam" id="PF00933">
    <property type="entry name" value="Glyco_hydro_3"/>
    <property type="match status" value="1"/>
</dbReference>
<dbReference type="Proteomes" id="UP000619260">
    <property type="component" value="Unassembled WGS sequence"/>
</dbReference>
<evidence type="ECO:0000313" key="5">
    <source>
        <dbReference type="EMBL" id="GIJ47680.1"/>
    </source>
</evidence>
<dbReference type="RefSeq" id="WP_239153259.1">
    <property type="nucleotide sequence ID" value="NZ_BOPF01000016.1"/>
</dbReference>
<dbReference type="EMBL" id="BOPF01000016">
    <property type="protein sequence ID" value="GIJ47680.1"/>
    <property type="molecule type" value="Genomic_DNA"/>
</dbReference>
<accession>A0A8J4DR23</accession>
<name>A0A8J4DR23_9ACTN</name>
<keyword evidence="6" id="KW-1185">Reference proteome</keyword>
<protein>
    <submittedName>
        <fullName evidence="5">Hydrolase</fullName>
    </submittedName>
</protein>
<organism evidence="5 6">
    <name type="scientific">Virgisporangium aliadipatigenens</name>
    <dbReference type="NCBI Taxonomy" id="741659"/>
    <lineage>
        <taxon>Bacteria</taxon>
        <taxon>Bacillati</taxon>
        <taxon>Actinomycetota</taxon>
        <taxon>Actinomycetes</taxon>
        <taxon>Micromonosporales</taxon>
        <taxon>Micromonosporaceae</taxon>
        <taxon>Virgisporangium</taxon>
    </lineage>
</organism>
<dbReference type="AlphaFoldDB" id="A0A8J4DR23"/>
<gene>
    <name evidence="5" type="ORF">Val02_45660</name>
</gene>
<dbReference type="GO" id="GO:0009254">
    <property type="term" value="P:peptidoglycan turnover"/>
    <property type="evidence" value="ECO:0007669"/>
    <property type="project" value="TreeGrafter"/>
</dbReference>
<evidence type="ECO:0000256" key="1">
    <source>
        <dbReference type="ARBA" id="ARBA00005336"/>
    </source>
</evidence>
<dbReference type="PANTHER" id="PTHR30480:SF16">
    <property type="entry name" value="GLYCOSIDE HYDROLASE FAMILY 3 DOMAIN PROTEIN"/>
    <property type="match status" value="1"/>
</dbReference>
<dbReference type="SUPFAM" id="SSF51445">
    <property type="entry name" value="(Trans)glycosidases"/>
    <property type="match status" value="1"/>
</dbReference>
<proteinExistence type="inferred from homology"/>
<comment type="similarity">
    <text evidence="1">Belongs to the glycosyl hydrolase 3 family.</text>
</comment>
<dbReference type="InterPro" id="IPR001764">
    <property type="entry name" value="Glyco_hydro_3_N"/>
</dbReference>
<dbReference type="GO" id="GO:0004553">
    <property type="term" value="F:hydrolase activity, hydrolyzing O-glycosyl compounds"/>
    <property type="evidence" value="ECO:0007669"/>
    <property type="project" value="InterPro"/>
</dbReference>
<comment type="caution">
    <text evidence="5">The sequence shown here is derived from an EMBL/GenBank/DDBJ whole genome shotgun (WGS) entry which is preliminary data.</text>
</comment>
<dbReference type="Gene3D" id="3.20.20.300">
    <property type="entry name" value="Glycoside hydrolase, family 3, N-terminal domain"/>
    <property type="match status" value="1"/>
</dbReference>
<evidence type="ECO:0000259" key="4">
    <source>
        <dbReference type="Pfam" id="PF00933"/>
    </source>
</evidence>
<keyword evidence="2 5" id="KW-0378">Hydrolase</keyword>
<evidence type="ECO:0000256" key="3">
    <source>
        <dbReference type="ARBA" id="ARBA00023295"/>
    </source>
</evidence>
<dbReference type="PANTHER" id="PTHR30480">
    <property type="entry name" value="BETA-HEXOSAMINIDASE-RELATED"/>
    <property type="match status" value="1"/>
</dbReference>
<keyword evidence="3" id="KW-0326">Glycosidase</keyword>
<dbReference type="GO" id="GO:0005975">
    <property type="term" value="P:carbohydrate metabolic process"/>
    <property type="evidence" value="ECO:0007669"/>
    <property type="project" value="InterPro"/>
</dbReference>
<feature type="domain" description="Glycoside hydrolase family 3 N-terminal" evidence="4">
    <location>
        <begin position="29"/>
        <end position="317"/>
    </location>
</feature>
<reference evidence="5" key="1">
    <citation type="submission" date="2021-01" db="EMBL/GenBank/DDBJ databases">
        <title>Whole genome shotgun sequence of Virgisporangium aliadipatigenens NBRC 105644.</title>
        <authorList>
            <person name="Komaki H."/>
            <person name="Tamura T."/>
        </authorList>
    </citation>
    <scope>NUCLEOTIDE SEQUENCE</scope>
    <source>
        <strain evidence="5">NBRC 105644</strain>
    </source>
</reference>
<sequence length="471" mass="49192">MNVERLADGVLLVGYEEVEPPEWIRRAAPDLGAVVLYGQNLPTDADAPRLGRLLSEEYGALVATDEEGGDVTRLHYRSGSPVPGNHVLGAVDDVATTTAVAHRIGSELRAAGIRFDLAPDADVNVDPENPVIGVRSFGSDPALVSRHTAAWVLGLQAAGVAACAKHFPGHGDTRADSHHELPTTRCTEAEWRRDHLPPFVAAITAGVRAIMTAHVVVPALDPEGPATVSRRILTDVLRGELGFDGVVVTDALEMAGLRDRYGIAGGAVRALVAGADALCLGALGGEVRYREVRDAILAAVADKTLPVERLEQAANRVRLLRQWAGEAVPAKDAGLEAARRAAVARGVSPLAGAPVLIELRHAPNLAVGEAGWDLGGPLAALGFAPVRTVGADGVDAAVAGPDPVVVVGRDVARHDWQRDVWARVRAERPDAVLVDLGLPRPDLLDGAPVVLVGGAGRPNLRVAAELLVTGS</sequence>
<evidence type="ECO:0000256" key="2">
    <source>
        <dbReference type="ARBA" id="ARBA00022801"/>
    </source>
</evidence>
<dbReference type="InterPro" id="IPR050226">
    <property type="entry name" value="NagZ_Beta-hexosaminidase"/>
</dbReference>
<dbReference type="InterPro" id="IPR036962">
    <property type="entry name" value="Glyco_hydro_3_N_sf"/>
</dbReference>